<keyword evidence="3" id="KW-1185">Reference proteome</keyword>
<dbReference type="AlphaFoldDB" id="A0A0D3HBN4"/>
<proteinExistence type="predicted"/>
<reference evidence="2" key="2">
    <citation type="submission" date="2015-03" db="UniProtKB">
        <authorList>
            <consortium name="EnsemblPlants"/>
        </authorList>
    </citation>
    <scope>IDENTIFICATION</scope>
</reference>
<dbReference type="EnsemblPlants" id="OBART10G03870.1">
    <property type="protein sequence ID" value="OBART10G03870.1"/>
    <property type="gene ID" value="OBART10G03870"/>
</dbReference>
<organism evidence="2">
    <name type="scientific">Oryza barthii</name>
    <dbReference type="NCBI Taxonomy" id="65489"/>
    <lineage>
        <taxon>Eukaryota</taxon>
        <taxon>Viridiplantae</taxon>
        <taxon>Streptophyta</taxon>
        <taxon>Embryophyta</taxon>
        <taxon>Tracheophyta</taxon>
        <taxon>Spermatophyta</taxon>
        <taxon>Magnoliopsida</taxon>
        <taxon>Liliopsida</taxon>
        <taxon>Poales</taxon>
        <taxon>Poaceae</taxon>
        <taxon>BOP clade</taxon>
        <taxon>Oryzoideae</taxon>
        <taxon>Oryzeae</taxon>
        <taxon>Oryzinae</taxon>
        <taxon>Oryza</taxon>
    </lineage>
</organism>
<evidence type="ECO:0000256" key="1">
    <source>
        <dbReference type="SAM" id="MobiDB-lite"/>
    </source>
</evidence>
<dbReference type="Gramene" id="OBART10G03870.1">
    <property type="protein sequence ID" value="OBART10G03870.1"/>
    <property type="gene ID" value="OBART10G03870"/>
</dbReference>
<dbReference type="PaxDb" id="65489-OBART10G03870.1"/>
<reference evidence="2" key="1">
    <citation type="journal article" date="2009" name="Rice">
        <title>De Novo Next Generation Sequencing of Plant Genomes.</title>
        <authorList>
            <person name="Rounsley S."/>
            <person name="Marri P.R."/>
            <person name="Yu Y."/>
            <person name="He R."/>
            <person name="Sisneros N."/>
            <person name="Goicoechea J.L."/>
            <person name="Lee S.J."/>
            <person name="Angelova A."/>
            <person name="Kudrna D."/>
            <person name="Luo M."/>
            <person name="Affourtit J."/>
            <person name="Desany B."/>
            <person name="Knight J."/>
            <person name="Niazi F."/>
            <person name="Egholm M."/>
            <person name="Wing R.A."/>
        </authorList>
    </citation>
    <scope>NUCLEOTIDE SEQUENCE [LARGE SCALE GENOMIC DNA]</scope>
    <source>
        <strain evidence="2">cv. IRGC 105608</strain>
    </source>
</reference>
<name>A0A0D3HBN4_9ORYZ</name>
<feature type="region of interest" description="Disordered" evidence="1">
    <location>
        <begin position="88"/>
        <end position="113"/>
    </location>
</feature>
<sequence>MLSRLLPPLRRGVGVCGGCFLAGASLSQLYAVTTTECTQCSCIHRLWWWSLQLLRRWGFYPAATTTLSTAAQCSVLVVGGLLLSRATVRQEHRQRPPRLPSGSGRRQLRLSSNVPAGNQLRRRQLGREDRARHYVWGHGSASAHLLGGGATAILDVYLVGGLVKDASNRPRHRAIHGLAKPS</sequence>
<feature type="compositionally biased region" description="Low complexity" evidence="1">
    <location>
        <begin position="100"/>
        <end position="112"/>
    </location>
</feature>
<dbReference type="HOGENOM" id="CLU_127338_0_0_1"/>
<protein>
    <submittedName>
        <fullName evidence="2">Uncharacterized protein</fullName>
    </submittedName>
</protein>
<evidence type="ECO:0000313" key="2">
    <source>
        <dbReference type="EnsemblPlants" id="OBART10G03870.1"/>
    </source>
</evidence>
<dbReference type="Proteomes" id="UP000026960">
    <property type="component" value="Chromosome 10"/>
</dbReference>
<evidence type="ECO:0000313" key="3">
    <source>
        <dbReference type="Proteomes" id="UP000026960"/>
    </source>
</evidence>
<accession>A0A0D3HBN4</accession>